<dbReference type="GO" id="GO:0008649">
    <property type="term" value="F:rRNA methyltransferase activity"/>
    <property type="evidence" value="ECO:0007669"/>
    <property type="project" value="InterPro"/>
</dbReference>
<keyword evidence="8 14" id="KW-0808">Transferase</keyword>
<evidence type="ECO:0000256" key="9">
    <source>
        <dbReference type="ARBA" id="ARBA00022691"/>
    </source>
</evidence>
<feature type="domain" description="SAM-dependent MTase RsmB/NOP-type" evidence="15">
    <location>
        <begin position="164"/>
        <end position="419"/>
    </location>
</feature>
<dbReference type="InterPro" id="IPR006027">
    <property type="entry name" value="NusB_RsmB_TIM44"/>
</dbReference>
<evidence type="ECO:0000313" key="16">
    <source>
        <dbReference type="EMBL" id="PSJ80116.1"/>
    </source>
</evidence>
<evidence type="ECO:0000313" key="17">
    <source>
        <dbReference type="Proteomes" id="UP000241868"/>
    </source>
</evidence>
<dbReference type="Pfam" id="PF01029">
    <property type="entry name" value="NusB"/>
    <property type="match status" value="1"/>
</dbReference>
<dbReference type="InterPro" id="IPR054728">
    <property type="entry name" value="RsmB-like_ferredoxin"/>
</dbReference>
<dbReference type="InterPro" id="IPR001678">
    <property type="entry name" value="MeTrfase_RsmB-F_NOP2_dom"/>
</dbReference>
<evidence type="ECO:0000256" key="6">
    <source>
        <dbReference type="ARBA" id="ARBA00022552"/>
    </source>
</evidence>
<evidence type="ECO:0000259" key="15">
    <source>
        <dbReference type="PROSITE" id="PS51686"/>
    </source>
</evidence>
<comment type="subcellular location">
    <subcellularLocation>
        <location evidence="2">Cytoplasm</location>
    </subcellularLocation>
</comment>
<name>A0A2P7TZF5_9NEIS</name>
<protein>
    <recommendedName>
        <fullName evidence="4">16S rRNA (cytosine(967)-C(5))-methyltransferase</fullName>
        <ecNumber evidence="4">2.1.1.176</ecNumber>
    </recommendedName>
    <alternativeName>
        <fullName evidence="11">16S rRNA m5C967 methyltransferase</fullName>
    </alternativeName>
    <alternativeName>
        <fullName evidence="12">rRNA (cytosine-C(5)-)-methyltransferase RsmB</fullName>
    </alternativeName>
</protein>
<accession>A0A2P7TZF5</accession>
<dbReference type="GO" id="GO:0006355">
    <property type="term" value="P:regulation of DNA-templated transcription"/>
    <property type="evidence" value="ECO:0007669"/>
    <property type="project" value="InterPro"/>
</dbReference>
<dbReference type="EMBL" id="PXYY01000048">
    <property type="protein sequence ID" value="PSJ80116.1"/>
    <property type="molecule type" value="Genomic_DNA"/>
</dbReference>
<sequence>MSMALAQKLAADSIAAVAAGQNLQDVLAAIRSANPELSAQESGTLQDIAYGCQRYLGSLKFMLGKMLNKPIDNAVLESLLLAALYQLHYTRNAPHAVVNEAVGHIAKIGRGQYRSFANAVLRRFLRERDKLAAACKYDDTAKHNLPQWWVAYLQNHYPKYWHNITTALQSHPPMTLRVNRRHDNAEDYLHKLAAEGIGAKALDDYAVTLTEAVPVSCLPGFSDGLVSVQDFGAQKAAYLLNPQNGERILDACAAPGGKTGHLLELADCHVTALDIDASRLARVHSNLDRLGFQTASLHCADAQDLAAWYDGKQFDAVLADVPCTASGVARRNPDIKWLRRPSDALKTARQQEALLDALWQTLTKNGRMLLATCSIFVEENDQQLQKFLNRHADAKLLESHVLLPNKHQDGFYYALIQKQ</sequence>
<dbReference type="FunFam" id="3.30.70.1170:FF:000002">
    <property type="entry name" value="Ribosomal RNA small subunit methyltransferase B"/>
    <property type="match status" value="1"/>
</dbReference>
<dbReference type="PANTHER" id="PTHR22807:SF61">
    <property type="entry name" value="NOL1_NOP2_SUN FAMILY PROTEIN _ ANTITERMINATION NUSB DOMAIN-CONTAINING PROTEIN"/>
    <property type="match status" value="1"/>
</dbReference>
<dbReference type="GO" id="GO:0005737">
    <property type="term" value="C:cytoplasm"/>
    <property type="evidence" value="ECO:0007669"/>
    <property type="project" value="UniProtKB-SubCell"/>
</dbReference>
<dbReference type="RefSeq" id="WP_106741926.1">
    <property type="nucleotide sequence ID" value="NZ_PXYY01000048.1"/>
</dbReference>
<dbReference type="EC" id="2.1.1.176" evidence="4"/>
<reference evidence="16 17" key="1">
    <citation type="submission" date="2018-03" db="EMBL/GenBank/DDBJ databases">
        <title>Neisseria weixii sp. nov., isolated from the intestinal contents of Tibetan Plateau pika (Ochotona curzoniae) in Yushu, Qinghai Province, China.</title>
        <authorList>
            <person name="Gui Z."/>
        </authorList>
    </citation>
    <scope>NUCLEOTIDE SEQUENCE [LARGE SCALE GENOMIC DNA]</scope>
    <source>
        <strain evidence="16 17">ATCC 51483</strain>
    </source>
</reference>
<feature type="binding site" evidence="14">
    <location>
        <begin position="252"/>
        <end position="258"/>
    </location>
    <ligand>
        <name>S-adenosyl-L-methionine</name>
        <dbReference type="ChEBI" id="CHEBI:59789"/>
    </ligand>
</feature>
<evidence type="ECO:0000256" key="2">
    <source>
        <dbReference type="ARBA" id="ARBA00004496"/>
    </source>
</evidence>
<dbReference type="PRINTS" id="PR02008">
    <property type="entry name" value="RCMTFAMILY"/>
</dbReference>
<dbReference type="Pfam" id="PF22458">
    <property type="entry name" value="RsmF-B_ferredox"/>
    <property type="match status" value="1"/>
</dbReference>
<evidence type="ECO:0000256" key="5">
    <source>
        <dbReference type="ARBA" id="ARBA00022490"/>
    </source>
</evidence>
<dbReference type="SUPFAM" id="SSF53335">
    <property type="entry name" value="S-adenosyl-L-methionine-dependent methyltransferases"/>
    <property type="match status" value="1"/>
</dbReference>
<dbReference type="InterPro" id="IPR018314">
    <property type="entry name" value="RsmB/NOL1/NOP2-like_CS"/>
</dbReference>
<dbReference type="SUPFAM" id="SSF48013">
    <property type="entry name" value="NusB-like"/>
    <property type="match status" value="1"/>
</dbReference>
<dbReference type="PROSITE" id="PS01153">
    <property type="entry name" value="NOL1_NOP2_SUN"/>
    <property type="match status" value="1"/>
</dbReference>
<organism evidence="16 17">
    <name type="scientific">Neisseria iguanae</name>
    <dbReference type="NCBI Taxonomy" id="90242"/>
    <lineage>
        <taxon>Bacteria</taxon>
        <taxon>Pseudomonadati</taxon>
        <taxon>Pseudomonadota</taxon>
        <taxon>Betaproteobacteria</taxon>
        <taxon>Neisseriales</taxon>
        <taxon>Neisseriaceae</taxon>
        <taxon>Neisseria</taxon>
    </lineage>
</organism>
<proteinExistence type="inferred from homology"/>
<dbReference type="Gene3D" id="1.10.940.10">
    <property type="entry name" value="NusB-like"/>
    <property type="match status" value="1"/>
</dbReference>
<dbReference type="GO" id="GO:0003723">
    <property type="term" value="F:RNA binding"/>
    <property type="evidence" value="ECO:0007669"/>
    <property type="project" value="UniProtKB-UniRule"/>
</dbReference>
<dbReference type="CDD" id="cd02440">
    <property type="entry name" value="AdoMet_MTases"/>
    <property type="match status" value="1"/>
</dbReference>
<dbReference type="InterPro" id="IPR029063">
    <property type="entry name" value="SAM-dependent_MTases_sf"/>
</dbReference>
<dbReference type="NCBIfam" id="TIGR00563">
    <property type="entry name" value="rsmB"/>
    <property type="match status" value="1"/>
</dbReference>
<evidence type="ECO:0000256" key="11">
    <source>
        <dbReference type="ARBA" id="ARBA00030399"/>
    </source>
</evidence>
<gene>
    <name evidence="16" type="ORF">C7N83_08210</name>
</gene>
<comment type="catalytic activity">
    <reaction evidence="13">
        <text>cytidine(967) in 16S rRNA + S-adenosyl-L-methionine = 5-methylcytidine(967) in 16S rRNA + S-adenosyl-L-homocysteine + H(+)</text>
        <dbReference type="Rhea" id="RHEA:42748"/>
        <dbReference type="Rhea" id="RHEA-COMP:10219"/>
        <dbReference type="Rhea" id="RHEA-COMP:10220"/>
        <dbReference type="ChEBI" id="CHEBI:15378"/>
        <dbReference type="ChEBI" id="CHEBI:57856"/>
        <dbReference type="ChEBI" id="CHEBI:59789"/>
        <dbReference type="ChEBI" id="CHEBI:74483"/>
        <dbReference type="ChEBI" id="CHEBI:82748"/>
        <dbReference type="EC" id="2.1.1.176"/>
    </reaction>
</comment>
<keyword evidence="5" id="KW-0963">Cytoplasm</keyword>
<dbReference type="PANTHER" id="PTHR22807">
    <property type="entry name" value="NOP2 YEAST -RELATED NOL1/NOP2/FMU SUN DOMAIN-CONTAINING"/>
    <property type="match status" value="1"/>
</dbReference>
<comment type="caution">
    <text evidence="16">The sequence shown here is derived from an EMBL/GenBank/DDBJ whole genome shotgun (WGS) entry which is preliminary data.</text>
</comment>
<dbReference type="AlphaFoldDB" id="A0A2P7TZF5"/>
<dbReference type="InterPro" id="IPR049560">
    <property type="entry name" value="MeTrfase_RsmB-F_NOP2_cat"/>
</dbReference>
<dbReference type="Pfam" id="PF01189">
    <property type="entry name" value="Methyltr_RsmB-F"/>
    <property type="match status" value="1"/>
</dbReference>
<feature type="active site" description="Nucleophile" evidence="14">
    <location>
        <position position="373"/>
    </location>
</feature>
<evidence type="ECO:0000256" key="4">
    <source>
        <dbReference type="ARBA" id="ARBA00012140"/>
    </source>
</evidence>
<evidence type="ECO:0000256" key="8">
    <source>
        <dbReference type="ARBA" id="ARBA00022679"/>
    </source>
</evidence>
<evidence type="ECO:0000256" key="7">
    <source>
        <dbReference type="ARBA" id="ARBA00022603"/>
    </source>
</evidence>
<comment type="similarity">
    <text evidence="3 14">Belongs to the class I-like SAM-binding methyltransferase superfamily. RsmB/NOP family.</text>
</comment>
<keyword evidence="17" id="KW-1185">Reference proteome</keyword>
<feature type="binding site" evidence="14">
    <location>
        <position position="274"/>
    </location>
    <ligand>
        <name>S-adenosyl-L-methionine</name>
        <dbReference type="ChEBI" id="CHEBI:59789"/>
    </ligand>
</feature>
<dbReference type="InterPro" id="IPR023267">
    <property type="entry name" value="RCMT"/>
</dbReference>
<dbReference type="InterPro" id="IPR004573">
    <property type="entry name" value="rRNA_ssu_MeTfrase_B"/>
</dbReference>
<keyword evidence="7 14" id="KW-0489">Methyltransferase</keyword>
<dbReference type="FunFam" id="3.40.50.150:FF:000022">
    <property type="entry name" value="Ribosomal RNA small subunit methyltransferase B"/>
    <property type="match status" value="1"/>
</dbReference>
<keyword evidence="6" id="KW-0698">rRNA processing</keyword>
<evidence type="ECO:0000256" key="10">
    <source>
        <dbReference type="ARBA" id="ARBA00022884"/>
    </source>
</evidence>
<dbReference type="Gene3D" id="3.30.70.1170">
    <property type="entry name" value="Sun protein, domain 3"/>
    <property type="match status" value="1"/>
</dbReference>
<evidence type="ECO:0000256" key="3">
    <source>
        <dbReference type="ARBA" id="ARBA00007494"/>
    </source>
</evidence>
<evidence type="ECO:0000256" key="13">
    <source>
        <dbReference type="ARBA" id="ARBA00047283"/>
    </source>
</evidence>
<keyword evidence="10 14" id="KW-0694">RNA-binding</keyword>
<dbReference type="InterPro" id="IPR035926">
    <property type="entry name" value="NusB-like_sf"/>
</dbReference>
<feature type="binding site" evidence="14">
    <location>
        <position position="320"/>
    </location>
    <ligand>
        <name>S-adenosyl-L-methionine</name>
        <dbReference type="ChEBI" id="CHEBI:59789"/>
    </ligand>
</feature>
<dbReference type="NCBIfam" id="NF008149">
    <property type="entry name" value="PRK10901.1"/>
    <property type="match status" value="1"/>
</dbReference>
<evidence type="ECO:0000256" key="1">
    <source>
        <dbReference type="ARBA" id="ARBA00002724"/>
    </source>
</evidence>
<evidence type="ECO:0000256" key="12">
    <source>
        <dbReference type="ARBA" id="ARBA00031088"/>
    </source>
</evidence>
<keyword evidence="9 14" id="KW-0949">S-adenosyl-L-methionine</keyword>
<comment type="function">
    <text evidence="1">Specifically methylates the cytosine at position 967 (m5C967) of 16S rRNA.</text>
</comment>
<feature type="binding site" evidence="14">
    <location>
        <position position="301"/>
    </location>
    <ligand>
        <name>S-adenosyl-L-methionine</name>
        <dbReference type="ChEBI" id="CHEBI:59789"/>
    </ligand>
</feature>
<dbReference type="Proteomes" id="UP000241868">
    <property type="component" value="Unassembled WGS sequence"/>
</dbReference>
<dbReference type="OrthoDB" id="9810297at2"/>
<dbReference type="Gene3D" id="3.40.50.150">
    <property type="entry name" value="Vaccinia Virus protein VP39"/>
    <property type="match status" value="1"/>
</dbReference>
<evidence type="ECO:0000256" key="14">
    <source>
        <dbReference type="PROSITE-ProRule" id="PRU01023"/>
    </source>
</evidence>
<dbReference type="PROSITE" id="PS51686">
    <property type="entry name" value="SAM_MT_RSMB_NOP"/>
    <property type="match status" value="1"/>
</dbReference>